<accession>A0A443PK02</accession>
<dbReference type="PANTHER" id="PTHR47423">
    <property type="entry name" value="G-PATCH DOMAIN CONTAINING PROTEIN"/>
    <property type="match status" value="1"/>
</dbReference>
<evidence type="ECO:0000313" key="4">
    <source>
        <dbReference type="EMBL" id="RWR91075.1"/>
    </source>
</evidence>
<dbReference type="Pfam" id="PF01585">
    <property type="entry name" value="G-patch"/>
    <property type="match status" value="2"/>
</dbReference>
<dbReference type="InterPro" id="IPR034082">
    <property type="entry name" value="R3H_G-patch"/>
</dbReference>
<reference evidence="4 5" key="1">
    <citation type="journal article" date="2019" name="Nat. Plants">
        <title>Stout camphor tree genome fills gaps in understanding of flowering plant genome evolution.</title>
        <authorList>
            <person name="Chaw S.M."/>
            <person name="Liu Y.C."/>
            <person name="Wu Y.W."/>
            <person name="Wang H.Y."/>
            <person name="Lin C.I."/>
            <person name="Wu C.S."/>
            <person name="Ke H.M."/>
            <person name="Chang L.Y."/>
            <person name="Hsu C.Y."/>
            <person name="Yang H.T."/>
            <person name="Sudianto E."/>
            <person name="Hsu M.H."/>
            <person name="Wu K.P."/>
            <person name="Wang L.N."/>
            <person name="Leebens-Mack J.H."/>
            <person name="Tsai I.J."/>
        </authorList>
    </citation>
    <scope>NUCLEOTIDE SEQUENCE [LARGE SCALE GENOMIC DNA]</scope>
    <source>
        <strain evidence="5">cv. Chaw 1501</strain>
        <tissue evidence="4">Young leaves</tissue>
    </source>
</reference>
<dbReference type="InterPro" id="IPR000467">
    <property type="entry name" value="G_patch_dom"/>
</dbReference>
<dbReference type="PROSITE" id="PS51061">
    <property type="entry name" value="R3H"/>
    <property type="match status" value="1"/>
</dbReference>
<evidence type="ECO:0000313" key="5">
    <source>
        <dbReference type="Proteomes" id="UP000283530"/>
    </source>
</evidence>
<dbReference type="SMART" id="SM00443">
    <property type="entry name" value="G_patch"/>
    <property type="match status" value="2"/>
</dbReference>
<gene>
    <name evidence="4" type="ORF">CKAN_02021300</name>
</gene>
<dbReference type="OrthoDB" id="29523at2759"/>
<feature type="region of interest" description="Disordered" evidence="1">
    <location>
        <begin position="167"/>
        <end position="270"/>
    </location>
</feature>
<feature type="compositionally biased region" description="Acidic residues" evidence="1">
    <location>
        <begin position="184"/>
        <end position="194"/>
    </location>
</feature>
<comment type="caution">
    <text evidence="4">The sequence shown here is derived from an EMBL/GenBank/DDBJ whole genome shotgun (WGS) entry which is preliminary data.</text>
</comment>
<keyword evidence="5" id="KW-1185">Reference proteome</keyword>
<organism evidence="4 5">
    <name type="scientific">Cinnamomum micranthum f. kanehirae</name>
    <dbReference type="NCBI Taxonomy" id="337451"/>
    <lineage>
        <taxon>Eukaryota</taxon>
        <taxon>Viridiplantae</taxon>
        <taxon>Streptophyta</taxon>
        <taxon>Embryophyta</taxon>
        <taxon>Tracheophyta</taxon>
        <taxon>Spermatophyta</taxon>
        <taxon>Magnoliopsida</taxon>
        <taxon>Magnoliidae</taxon>
        <taxon>Laurales</taxon>
        <taxon>Lauraceae</taxon>
        <taxon>Cinnamomum</taxon>
    </lineage>
</organism>
<feature type="compositionally biased region" description="Polar residues" evidence="1">
    <location>
        <begin position="57"/>
        <end position="70"/>
    </location>
</feature>
<feature type="domain" description="G-patch" evidence="2">
    <location>
        <begin position="695"/>
        <end position="741"/>
    </location>
</feature>
<feature type="region of interest" description="Disordered" evidence="1">
    <location>
        <begin position="283"/>
        <end position="331"/>
    </location>
</feature>
<feature type="region of interest" description="Disordered" evidence="1">
    <location>
        <begin position="1"/>
        <end position="105"/>
    </location>
</feature>
<feature type="compositionally biased region" description="Acidic residues" evidence="1">
    <location>
        <begin position="283"/>
        <end position="300"/>
    </location>
</feature>
<dbReference type="CDD" id="cd02646">
    <property type="entry name" value="R3H_G-patch"/>
    <property type="match status" value="1"/>
</dbReference>
<evidence type="ECO:0000256" key="1">
    <source>
        <dbReference type="SAM" id="MobiDB-lite"/>
    </source>
</evidence>
<dbReference type="Gene3D" id="3.30.1370.50">
    <property type="entry name" value="R3H-like domain"/>
    <property type="match status" value="1"/>
</dbReference>
<feature type="compositionally biased region" description="Acidic residues" evidence="1">
    <location>
        <begin position="317"/>
        <end position="331"/>
    </location>
</feature>
<dbReference type="InterPro" id="IPR001374">
    <property type="entry name" value="R3H_dom"/>
</dbReference>
<dbReference type="GO" id="GO:0003676">
    <property type="term" value="F:nucleic acid binding"/>
    <property type="evidence" value="ECO:0007669"/>
    <property type="project" value="UniProtKB-UniRule"/>
</dbReference>
<feature type="compositionally biased region" description="Basic and acidic residues" evidence="1">
    <location>
        <begin position="248"/>
        <end position="263"/>
    </location>
</feature>
<dbReference type="AlphaFoldDB" id="A0A443PK02"/>
<dbReference type="InterPro" id="IPR036867">
    <property type="entry name" value="R3H_dom_sf"/>
</dbReference>
<protein>
    <submittedName>
        <fullName evidence="4">Putative zinc finger protein</fullName>
    </submittedName>
</protein>
<proteinExistence type="predicted"/>
<name>A0A443PK02_9MAGN</name>
<dbReference type="PROSITE" id="PS50174">
    <property type="entry name" value="G_PATCH"/>
    <property type="match status" value="2"/>
</dbReference>
<evidence type="ECO:0000259" key="2">
    <source>
        <dbReference type="PROSITE" id="PS50174"/>
    </source>
</evidence>
<feature type="domain" description="R3H" evidence="3">
    <location>
        <begin position="485"/>
        <end position="550"/>
    </location>
</feature>
<sequence length="844" mass="91454">MIEESRSPSFYRTPPPLQSKLNENRARTMGSGSRRRRFNNSNNNNKPLFVGSGLLTDWQNESFSSPPSTASNPKNPRNLNPNPSSGKSLKGSQSKGSASNARFRSNPFCYKYPTVDLQEVSNAEPQIEPDSSPIVLADSKKTGIFAFVDQRPRSEPNFGETISYEYGSGSILSNSSHRGLGFAVEEEEEEEEGDDMKGKEEEEEEEEDDMKGKEEEEREEGLGLGLGSSSSSAEKETCVEMNCNGKESSLKWEESIMVKDSSPKKNGGFLSIGGLKLYTEDIAVSDEDEGDEGLDENGDSESDKTSCSESAGSSDSDGSEEDGSIDSDSDIDDEVMEDYLDGIGGGSELLNIDWLVGRDLSQLSRCLDDSSGGSSSSGGDDGLGKLGGTALLKASMGYGMKKPRARKKCPVNLCNAPPAIDVESLAFDDLFLVKDPRRASGRKKRSTQLAQSWPGEKMKNFRGVPGGKKRHRKEMIAEKRRERRIRRGVDLDQINLKLRQMVLNEVDMLSFQPMQSRDCSQVQRLASIYRLQSGCQGSGKKRFVTVTRSRQTCMPSASDKLRLEKILGADDECADFTVNQGMKIKTSGKAHRSKMSAQLSSVNAASHLRSEQHQSAPGKLINSANRRARSEASGGKQGGKTVVKYADQPVSFVSKGIMQGDAVEETIAVDPGENNASENVMVTSSVRLGAYEMHTKGFGSKMLAKMGFVEGSGLGKDGQGIVVPIEAIQRPKSLGLGVEFTEAKNNVGNSSRADPEKIAAFEKHTKGSRADLEKIGAFERHTKASRADPEKIGAFEKHTKGFGSKMMAKMGFVEGTGLGRDAQGITKPLTAVRLPKSRGLGAKG</sequence>
<dbReference type="EMBL" id="QPKB01000008">
    <property type="protein sequence ID" value="RWR91075.1"/>
    <property type="molecule type" value="Genomic_DNA"/>
</dbReference>
<dbReference type="STRING" id="337451.A0A443PK02"/>
<dbReference type="Proteomes" id="UP000283530">
    <property type="component" value="Unassembled WGS sequence"/>
</dbReference>
<feature type="compositionally biased region" description="Low complexity" evidence="1">
    <location>
        <begin position="71"/>
        <end position="99"/>
    </location>
</feature>
<dbReference type="PANTHER" id="PTHR47423:SF2">
    <property type="entry name" value="PROTEIN SQS1"/>
    <property type="match status" value="1"/>
</dbReference>
<evidence type="ECO:0000259" key="3">
    <source>
        <dbReference type="PROSITE" id="PS51061"/>
    </source>
</evidence>
<feature type="domain" description="G-patch" evidence="2">
    <location>
        <begin position="799"/>
        <end position="844"/>
    </location>
</feature>
<dbReference type="Pfam" id="PF01424">
    <property type="entry name" value="R3H"/>
    <property type="match status" value="1"/>
</dbReference>